<feature type="compositionally biased region" description="Low complexity" evidence="5">
    <location>
        <begin position="220"/>
        <end position="236"/>
    </location>
</feature>
<reference evidence="8 9" key="1">
    <citation type="journal article" date="2012" name="J. Bacteriol.">
        <title>De Novo Genome Project of Cupriavidus basilensis OR16.</title>
        <authorList>
            <person name="Cserhati M."/>
            <person name="Kriszt B."/>
            <person name="Szoboszlay S."/>
            <person name="Toth A."/>
            <person name="Szabo I."/>
            <person name="Tancsics A."/>
            <person name="Nagy I."/>
            <person name="Horvath B."/>
            <person name="Nagy I."/>
            <person name="Kukolya J."/>
        </authorList>
    </citation>
    <scope>NUCLEOTIDE SEQUENCE [LARGE SCALE GENOMIC DNA]</scope>
    <source>
        <strain evidence="8 9">OR16</strain>
    </source>
</reference>
<feature type="compositionally biased region" description="Basic and acidic residues" evidence="5">
    <location>
        <begin position="209"/>
        <end position="219"/>
    </location>
</feature>
<dbReference type="Proteomes" id="UP000005808">
    <property type="component" value="Unassembled WGS sequence"/>
</dbReference>
<dbReference type="InterPro" id="IPR049271">
    <property type="entry name" value="DUF6862"/>
</dbReference>
<evidence type="ECO:0000313" key="8">
    <source>
        <dbReference type="EMBL" id="EHP41590.1"/>
    </source>
</evidence>
<keyword evidence="4" id="KW-0843">Virulence</keyword>
<dbReference type="GO" id="GO:0003824">
    <property type="term" value="F:catalytic activity"/>
    <property type="evidence" value="ECO:0007669"/>
    <property type="project" value="UniProtKB-ARBA"/>
</dbReference>
<evidence type="ECO:0000256" key="5">
    <source>
        <dbReference type="SAM" id="MobiDB-lite"/>
    </source>
</evidence>
<protein>
    <submittedName>
        <fullName evidence="8">Exoprotein, adhesin or hemolysin</fullName>
    </submittedName>
</protein>
<dbReference type="Pfam" id="PF21726">
    <property type="entry name" value="DUF6862"/>
    <property type="match status" value="1"/>
</dbReference>
<feature type="compositionally biased region" description="Polar residues" evidence="5">
    <location>
        <begin position="930"/>
        <end position="943"/>
    </location>
</feature>
<keyword evidence="3" id="KW-1266">Target cell cytoplasm</keyword>
<dbReference type="PATRIC" id="fig|1127483.3.peg.3778"/>
<sequence length="1628" mass="162613">MVLAGRDVTLSGAVLEAGKGALIGAGRDLTVGAVTLGTTQDTVSRGGQSYSHDKTSTVAGSTVQAGGNVVAVAGRDAALAGSSVGAGGDVSLIAGRDLTVTAAKDTTAHSEGSLGGKGASYTQAAYDETVRGSTVQGGTSATLAAGQAALAAGLLQANGITAAPVAGAGTGKGSVTLTGSEVSAGKPDTTGSRVSIVATQDITIGEAREVHDASYDSRSRSSGLLSRSSSHDQTSSHADLGVGSLVSGDSVRVTAGNDLTVRQSGIAATDGVSLAATKGNVLITAGKNTREESYAHEQKSSGLSAFAGKGGIGVSIGSNQANSAGHAVAVTQSDARSTVGATNGNVTISAGGDATILGSDLIAGRKDGNASAGHIDIQAQNIAVLAGVDHITQESSQSNRSSGLSMALTGTPLDTVRNLQDIQRNPSAVTRTKQTLNELGAAAFTAPQVGITFGSNRSSSQVETESISQRGSQLTGAGDIRLRATGSGDKDANGKATDGNILIAGSTVSAGAAAILDAQRDVLLQASTDSYRETTGSSSSGWSLSTAAPSLGDIGRFVGGGPNNGGVTMLPYGNQKASASGDASAARQNATVVTGNTVAVKARSGDITIAGSGLSAEGDLTLAALQGKVDIFSGQDSKTKRTDSSSRQIGDLGGTGYTGTVGIRTESHHLDTAQTTENTIRSQVVSQNGNVTISAKDDLTARGADIAAGKDVTLIGKNVVLDPGKDTANSHQVDKTSQYGVTLALSGYAVTAAQTIENAARGMEDSKNDRLRGLYAAQAALAVANGVSTVRDLASGGTGGTALIKAAVSIGGGSSESESRSQASASQGTTIKAGNAVTIVAAGAGGKDANGYATDGDITGRGVQIDGKTITLSAARDVNLESAQDTASQNSKSSGSNASIGVGLALGGQQNGFTLELAASQNKAKGDGDSVTNHNSHVSASEKLTITSGRDTNLKGAQVIGDTVRADVGRNLNVESRQDTDNYHSSESSSGFQASLCVPPICYGTTVSGSVSVSSGNTDSTYNSVREQSGIYAGGGGFQVSVKENTDLKGAVLASTANAGKNSLTTGTLTTSDIENKAEYSSGSSTIAASFDSGQSLLKNSVNTLASTAAGNAQKAIEGDAAGTTKSAVANGTVTITNAEAQKEKTGKTVDETLASLNRDTDGANQAIDKIFDAKKVKEQQEENKVRAELVQQLAPMVYDKAGDLLKGQPTATKVAVHGLLGGLMSMAIGGDFAAGAAGGAAAKLAVESFGAQLLGMEGVSVEDRKALVQLAGMIVGSLAGGAAGGSSSDLASGGSVGKVATENNYLKHQEILDFTKANQSCTASGNAEACQERDRLSALDKQRDAALSACAGSSSAVCTGLQQEVRSAQAEILRKRNDTFGAFGVSPVDYILLAMNTEAQAAGTMSKVDRLVGTATGAGHAIAQGLADMAKLAGTVVASGMGDQKAGEELRGTIDGLGRLLANPTAWEALISSATAEQRERLASAYERGDAKEIGRIGGELVTYLPFGGPVGVVKTATTAAEEAAKAAALGKGVGITGAKGSQPVVGAGGATDGFNAAQGVVASRINVRTGDAAVKSSGLEYAWAKHGGDWGPNKSAFTISKDELKVVLQDPLVVKTPAYQSPTRWL</sequence>
<comment type="subcellular location">
    <subcellularLocation>
        <location evidence="1">Target cell</location>
        <location evidence="1">Target cell cytoplasm</location>
    </subcellularLocation>
</comment>
<evidence type="ECO:0000256" key="3">
    <source>
        <dbReference type="ARBA" id="ARBA00022913"/>
    </source>
</evidence>
<accession>H1S765</accession>
<feature type="region of interest" description="Disordered" evidence="5">
    <location>
        <begin position="453"/>
        <end position="497"/>
    </location>
</feature>
<feature type="domain" description="VENN motif-containing" evidence="6">
    <location>
        <begin position="1264"/>
        <end position="1308"/>
    </location>
</feature>
<comment type="caution">
    <text evidence="8">The sequence shown here is derived from an EMBL/GenBank/DDBJ whole genome shotgun (WGS) entry which is preliminary data.</text>
</comment>
<evidence type="ECO:0000256" key="1">
    <source>
        <dbReference type="ARBA" id="ARBA00004219"/>
    </source>
</evidence>
<evidence type="ECO:0000313" key="9">
    <source>
        <dbReference type="Proteomes" id="UP000005808"/>
    </source>
</evidence>
<dbReference type="InterPro" id="IPR006914">
    <property type="entry name" value="VENN_dom"/>
</dbReference>
<dbReference type="Pfam" id="PF04829">
    <property type="entry name" value="PT-VENN"/>
    <property type="match status" value="1"/>
</dbReference>
<feature type="region of interest" description="Disordered" evidence="5">
    <location>
        <begin position="924"/>
        <end position="943"/>
    </location>
</feature>
<feature type="region of interest" description="Disordered" evidence="5">
    <location>
        <begin position="209"/>
        <end position="242"/>
    </location>
</feature>
<dbReference type="RefSeq" id="WP_006159257.1">
    <property type="nucleotide sequence ID" value="NZ_AHJE01000045.1"/>
</dbReference>
<gene>
    <name evidence="8" type="ORF">OR16_18841</name>
</gene>
<dbReference type="GO" id="GO:0090729">
    <property type="term" value="F:toxin activity"/>
    <property type="evidence" value="ECO:0007669"/>
    <property type="project" value="UniProtKB-KW"/>
</dbReference>
<evidence type="ECO:0000256" key="4">
    <source>
        <dbReference type="ARBA" id="ARBA00023026"/>
    </source>
</evidence>
<evidence type="ECO:0000256" key="2">
    <source>
        <dbReference type="ARBA" id="ARBA00022656"/>
    </source>
</evidence>
<dbReference type="InterPro" id="IPR025157">
    <property type="entry name" value="Hemagglutinin_rpt"/>
</dbReference>
<feature type="region of interest" description="Disordered" evidence="5">
    <location>
        <begin position="635"/>
        <end position="657"/>
    </location>
</feature>
<dbReference type="Pfam" id="PF13332">
    <property type="entry name" value="Fil_haemagg_2"/>
    <property type="match status" value="5"/>
</dbReference>
<evidence type="ECO:0000259" key="7">
    <source>
        <dbReference type="Pfam" id="PF21726"/>
    </source>
</evidence>
<feature type="domain" description="DUF6862" evidence="7">
    <location>
        <begin position="1310"/>
        <end position="1372"/>
    </location>
</feature>
<dbReference type="EMBL" id="AHJE01000045">
    <property type="protein sequence ID" value="EHP41590.1"/>
    <property type="molecule type" value="Genomic_DNA"/>
</dbReference>
<evidence type="ECO:0000259" key="6">
    <source>
        <dbReference type="Pfam" id="PF04829"/>
    </source>
</evidence>
<organism evidence="8 9">
    <name type="scientific">Cupriavidus basilensis OR16</name>
    <dbReference type="NCBI Taxonomy" id="1127483"/>
    <lineage>
        <taxon>Bacteria</taxon>
        <taxon>Pseudomonadati</taxon>
        <taxon>Pseudomonadota</taxon>
        <taxon>Betaproteobacteria</taxon>
        <taxon>Burkholderiales</taxon>
        <taxon>Burkholderiaceae</taxon>
        <taxon>Cupriavidus</taxon>
    </lineage>
</organism>
<proteinExistence type="predicted"/>
<feature type="compositionally biased region" description="Polar residues" evidence="5">
    <location>
        <begin position="453"/>
        <end position="475"/>
    </location>
</feature>
<keyword evidence="2" id="KW-0800">Toxin</keyword>
<name>H1S765_9BURK</name>